<gene>
    <name evidence="8" type="primary">LOC113112180</name>
</gene>
<evidence type="ECO:0000256" key="5">
    <source>
        <dbReference type="ARBA" id="ARBA00022927"/>
    </source>
</evidence>
<sequence length="169" mass="18569">MCLSFKGFAYRDDGQMQEAGKQCSPAELCHVGIPAEFVAMRATDFFGMIRDCDEAGFPKHLLFASLGRSLSVVDPPESERLSILNEAWKVITIVCSPRTVNQLAMETRRVMKGNHSPKTAAFVRACAAYSVITIPSLTNIFSRLNLYLLSGQVALANQCLSQGECWSLS</sequence>
<evidence type="ECO:0000256" key="6">
    <source>
        <dbReference type="ARBA" id="ARBA00023838"/>
    </source>
</evidence>
<keyword evidence="4" id="KW-0967">Endosome</keyword>
<comment type="similarity">
    <text evidence="2">Belongs to the VPS35L family.</text>
</comment>
<dbReference type="InterPro" id="IPR029705">
    <property type="entry name" value="VPS35L"/>
</dbReference>
<keyword evidence="7" id="KW-1185">Reference proteome</keyword>
<dbReference type="PANTHER" id="PTHR13673:SF0">
    <property type="entry name" value="VPS35 ENDOSOMAL PROTEIN-SORTING FACTOR-LIKE"/>
    <property type="match status" value="1"/>
</dbReference>
<evidence type="ECO:0000313" key="8">
    <source>
        <dbReference type="RefSeq" id="XP_026133408.1"/>
    </source>
</evidence>
<keyword evidence="5" id="KW-0653">Protein transport</keyword>
<dbReference type="GO" id="GO:0032456">
    <property type="term" value="P:endocytic recycling"/>
    <property type="evidence" value="ECO:0007669"/>
    <property type="project" value="InterPro"/>
</dbReference>
<accession>A0A6P6QIZ2</accession>
<proteinExistence type="inferred from homology"/>
<evidence type="ECO:0000256" key="4">
    <source>
        <dbReference type="ARBA" id="ARBA00022753"/>
    </source>
</evidence>
<evidence type="ECO:0000256" key="3">
    <source>
        <dbReference type="ARBA" id="ARBA00022448"/>
    </source>
</evidence>
<organism evidence="7 8">
    <name type="scientific">Carassius auratus</name>
    <name type="common">Goldfish</name>
    <dbReference type="NCBI Taxonomy" id="7957"/>
    <lineage>
        <taxon>Eukaryota</taxon>
        <taxon>Metazoa</taxon>
        <taxon>Chordata</taxon>
        <taxon>Craniata</taxon>
        <taxon>Vertebrata</taxon>
        <taxon>Euteleostomi</taxon>
        <taxon>Actinopterygii</taxon>
        <taxon>Neopterygii</taxon>
        <taxon>Teleostei</taxon>
        <taxon>Ostariophysi</taxon>
        <taxon>Cypriniformes</taxon>
        <taxon>Cyprinidae</taxon>
        <taxon>Cyprininae</taxon>
        <taxon>Carassius</taxon>
    </lineage>
</organism>
<keyword evidence="3" id="KW-0813">Transport</keyword>
<dbReference type="GeneID" id="113112180"/>
<dbReference type="KEGG" id="caua:113112180"/>
<name>A0A6P6QIZ2_CARAU</name>
<dbReference type="GO" id="GO:0005768">
    <property type="term" value="C:endosome"/>
    <property type="evidence" value="ECO:0007669"/>
    <property type="project" value="UniProtKB-SubCell"/>
</dbReference>
<dbReference type="AlphaFoldDB" id="A0A6P6QIZ2"/>
<dbReference type="GO" id="GO:0015031">
    <property type="term" value="P:protein transport"/>
    <property type="evidence" value="ECO:0007669"/>
    <property type="project" value="UniProtKB-KW"/>
</dbReference>
<dbReference type="PANTHER" id="PTHR13673">
    <property type="entry name" value="ESOPHAGEAL CANCER ASSOCIATED PROTEIN"/>
    <property type="match status" value="1"/>
</dbReference>
<comment type="subcellular location">
    <subcellularLocation>
        <location evidence="1">Endosome</location>
    </subcellularLocation>
</comment>
<protein>
    <recommendedName>
        <fullName evidence="6">VPS35 endosomal protein-sorting factor-like</fullName>
    </recommendedName>
</protein>
<evidence type="ECO:0000256" key="1">
    <source>
        <dbReference type="ARBA" id="ARBA00004177"/>
    </source>
</evidence>
<dbReference type="RefSeq" id="XP_026133408.1">
    <property type="nucleotide sequence ID" value="XM_026277623.1"/>
</dbReference>
<reference evidence="8" key="1">
    <citation type="submission" date="2025-08" db="UniProtKB">
        <authorList>
            <consortium name="RefSeq"/>
        </authorList>
    </citation>
    <scope>IDENTIFICATION</scope>
    <source>
        <strain evidence="8">Wakin</strain>
        <tissue evidence="8">Muscle</tissue>
    </source>
</reference>
<evidence type="ECO:0000313" key="7">
    <source>
        <dbReference type="Proteomes" id="UP000515129"/>
    </source>
</evidence>
<dbReference type="Proteomes" id="UP000515129">
    <property type="component" value="Chromosome 12"/>
</dbReference>
<evidence type="ECO:0000256" key="2">
    <source>
        <dbReference type="ARBA" id="ARBA00010704"/>
    </source>
</evidence>
<dbReference type="OrthoDB" id="1734063at2759"/>